<sequence>MRVSLWGSLGALASCVLGQENPILATRDIEVRQQAGTTANAANFLRRAYHGSVVAGNFVYIDGGAFSYSSGGSPVYEYSTTTLSIDLSTSWTNTSVTINSNSKPSGTPNLDDGSLWYDAKNNVLLAGFAGAAPRFNTPSPYALGLWQFALDGQGGGTWSAVSAATTELQDNFTRPYQGLSTWGGDAAFTIGGYVNSLTSPATVNVSSSKPVSGIVSYNMTTGTFTNSSAAGYNFNGTAERGVLHYVPSFGPEGIYILLGGDISNLNGYTAGSGLRSFSKLTIYDPASGKFYNQTATGNIPESRIEFCATGINSTNQTYEIFMYAGWGSNLGSAALPFDEIYILTLPAFEWIKVQYSPAHPRHGHSCHTVGNRQMLVIGGVDSLADSTSSEAPSLDKATFATADQFTQGLAIFDMSTLTWSSEYNANAAVYEQSTPVKTYYASNSRDPVTWGSTELQTLFQTTHFTATTSSTPGTSTTTPTPTPDKSSNTGAIAGGVVGGVAGLAILAGLGWFLYRRRSRKQNLAELNGNSTAAGTTPSTVNGYPVIDYKYQSANQTPMSEAPAEPMAHQMPTPENQYGATANQHFASELDARQHHELP</sequence>
<feature type="chain" id="PRO_5013132143" description="Cell wall anchored protein" evidence="7">
    <location>
        <begin position="19"/>
        <end position="598"/>
    </location>
</feature>
<keyword evidence="4 6" id="KW-0472">Membrane</keyword>
<feature type="signal peptide" evidence="7">
    <location>
        <begin position="1"/>
        <end position="18"/>
    </location>
</feature>
<keyword evidence="7" id="KW-0732">Signal</keyword>
<organism evidence="8 9">
    <name type="scientific">Phialocephala subalpina</name>
    <dbReference type="NCBI Taxonomy" id="576137"/>
    <lineage>
        <taxon>Eukaryota</taxon>
        <taxon>Fungi</taxon>
        <taxon>Dikarya</taxon>
        <taxon>Ascomycota</taxon>
        <taxon>Pezizomycotina</taxon>
        <taxon>Leotiomycetes</taxon>
        <taxon>Helotiales</taxon>
        <taxon>Mollisiaceae</taxon>
        <taxon>Phialocephala</taxon>
        <taxon>Phialocephala fortinii species complex</taxon>
    </lineage>
</organism>
<keyword evidence="2 6" id="KW-0812">Transmembrane</keyword>
<evidence type="ECO:0000256" key="4">
    <source>
        <dbReference type="ARBA" id="ARBA00023136"/>
    </source>
</evidence>
<feature type="region of interest" description="Disordered" evidence="5">
    <location>
        <begin position="555"/>
        <end position="598"/>
    </location>
</feature>
<evidence type="ECO:0008006" key="10">
    <source>
        <dbReference type="Google" id="ProtNLM"/>
    </source>
</evidence>
<evidence type="ECO:0000256" key="7">
    <source>
        <dbReference type="SAM" id="SignalP"/>
    </source>
</evidence>
<dbReference type="InterPro" id="IPR015915">
    <property type="entry name" value="Kelch-typ_b-propeller"/>
</dbReference>
<feature type="transmembrane region" description="Helical" evidence="6">
    <location>
        <begin position="491"/>
        <end position="514"/>
    </location>
</feature>
<dbReference type="GO" id="GO:0016020">
    <property type="term" value="C:membrane"/>
    <property type="evidence" value="ECO:0007669"/>
    <property type="project" value="UniProtKB-SubCell"/>
</dbReference>
<dbReference type="Gene3D" id="1.20.5.510">
    <property type="entry name" value="Single helix bin"/>
    <property type="match status" value="1"/>
</dbReference>
<evidence type="ECO:0000256" key="5">
    <source>
        <dbReference type="SAM" id="MobiDB-lite"/>
    </source>
</evidence>
<dbReference type="AlphaFoldDB" id="A0A1L7WJ29"/>
<feature type="region of interest" description="Disordered" evidence="5">
    <location>
        <begin position="465"/>
        <end position="489"/>
    </location>
</feature>
<dbReference type="Gene3D" id="2.120.10.80">
    <property type="entry name" value="Kelch-type beta propeller"/>
    <property type="match status" value="1"/>
</dbReference>
<dbReference type="PROSITE" id="PS51257">
    <property type="entry name" value="PROKAR_LIPOPROTEIN"/>
    <property type="match status" value="1"/>
</dbReference>
<dbReference type="Proteomes" id="UP000184330">
    <property type="component" value="Unassembled WGS sequence"/>
</dbReference>
<gene>
    <name evidence="8" type="ORF">PAC_02615</name>
</gene>
<feature type="compositionally biased region" description="Basic and acidic residues" evidence="5">
    <location>
        <begin position="587"/>
        <end position="598"/>
    </location>
</feature>
<evidence type="ECO:0000256" key="6">
    <source>
        <dbReference type="SAM" id="Phobius"/>
    </source>
</evidence>
<dbReference type="PANTHER" id="PTHR15549:SF26">
    <property type="entry name" value="AXIAL BUDDING PATTERN PROTEIN 2-RELATED"/>
    <property type="match status" value="1"/>
</dbReference>
<evidence type="ECO:0000256" key="3">
    <source>
        <dbReference type="ARBA" id="ARBA00022989"/>
    </source>
</evidence>
<evidence type="ECO:0000256" key="1">
    <source>
        <dbReference type="ARBA" id="ARBA00004167"/>
    </source>
</evidence>
<name>A0A1L7WJ29_9HELO</name>
<dbReference type="InterPro" id="IPR051694">
    <property type="entry name" value="Immunoregulatory_rcpt-like"/>
</dbReference>
<accession>A0A1L7WJ29</accession>
<dbReference type="OrthoDB" id="10251809at2759"/>
<proteinExistence type="predicted"/>
<keyword evidence="9" id="KW-1185">Reference proteome</keyword>
<dbReference type="EMBL" id="FJOG01000003">
    <property type="protein sequence ID" value="CZR52738.1"/>
    <property type="molecule type" value="Genomic_DNA"/>
</dbReference>
<evidence type="ECO:0000256" key="2">
    <source>
        <dbReference type="ARBA" id="ARBA00022692"/>
    </source>
</evidence>
<reference evidence="8 9" key="1">
    <citation type="submission" date="2016-03" db="EMBL/GenBank/DDBJ databases">
        <authorList>
            <person name="Ploux O."/>
        </authorList>
    </citation>
    <scope>NUCLEOTIDE SEQUENCE [LARGE SCALE GENOMIC DNA]</scope>
    <source>
        <strain evidence="8 9">UAMH 11012</strain>
    </source>
</reference>
<dbReference type="PANTHER" id="PTHR15549">
    <property type="entry name" value="PAIRED IMMUNOGLOBULIN-LIKE TYPE 2 RECEPTOR"/>
    <property type="match status" value="1"/>
</dbReference>
<evidence type="ECO:0000313" key="9">
    <source>
        <dbReference type="Proteomes" id="UP000184330"/>
    </source>
</evidence>
<protein>
    <recommendedName>
        <fullName evidence="10">Cell wall anchored protein</fullName>
    </recommendedName>
</protein>
<dbReference type="SUPFAM" id="SSF50965">
    <property type="entry name" value="Galactose oxidase, central domain"/>
    <property type="match status" value="1"/>
</dbReference>
<keyword evidence="3 6" id="KW-1133">Transmembrane helix</keyword>
<dbReference type="STRING" id="576137.A0A1L7WJ29"/>
<dbReference type="InterPro" id="IPR011043">
    <property type="entry name" value="Gal_Oxase/kelch_b-propeller"/>
</dbReference>
<comment type="subcellular location">
    <subcellularLocation>
        <location evidence="1">Membrane</location>
        <topology evidence="1">Single-pass membrane protein</topology>
    </subcellularLocation>
</comment>
<feature type="compositionally biased region" description="Polar residues" evidence="5">
    <location>
        <begin position="572"/>
        <end position="585"/>
    </location>
</feature>
<dbReference type="GO" id="GO:0071944">
    <property type="term" value="C:cell periphery"/>
    <property type="evidence" value="ECO:0007669"/>
    <property type="project" value="UniProtKB-ARBA"/>
</dbReference>
<evidence type="ECO:0000313" key="8">
    <source>
        <dbReference type="EMBL" id="CZR52738.1"/>
    </source>
</evidence>